<keyword evidence="1" id="KW-0472">Membrane</keyword>
<feature type="transmembrane region" description="Helical" evidence="1">
    <location>
        <begin position="153"/>
        <end position="176"/>
    </location>
</feature>
<gene>
    <name evidence="3" type="ORF">BS47DRAFT_1345873</name>
</gene>
<name>A0A9P6AUB2_9AGAM</name>
<dbReference type="Pfam" id="PF20152">
    <property type="entry name" value="DUF6534"/>
    <property type="match status" value="1"/>
</dbReference>
<dbReference type="InterPro" id="IPR045339">
    <property type="entry name" value="DUF6534"/>
</dbReference>
<comment type="caution">
    <text evidence="3">The sequence shown here is derived from an EMBL/GenBank/DDBJ whole genome shotgun (WGS) entry which is preliminary data.</text>
</comment>
<feature type="transmembrane region" description="Helical" evidence="1">
    <location>
        <begin position="46"/>
        <end position="70"/>
    </location>
</feature>
<feature type="transmembrane region" description="Helical" evidence="1">
    <location>
        <begin position="12"/>
        <end position="34"/>
    </location>
</feature>
<feature type="transmembrane region" description="Helical" evidence="1">
    <location>
        <begin position="114"/>
        <end position="133"/>
    </location>
</feature>
<feature type="domain" description="DUF6534" evidence="2">
    <location>
        <begin position="163"/>
        <end position="242"/>
    </location>
</feature>
<evidence type="ECO:0000256" key="1">
    <source>
        <dbReference type="SAM" id="Phobius"/>
    </source>
</evidence>
<evidence type="ECO:0000259" key="2">
    <source>
        <dbReference type="Pfam" id="PF20152"/>
    </source>
</evidence>
<feature type="transmembrane region" description="Helical" evidence="1">
    <location>
        <begin position="82"/>
        <end position="102"/>
    </location>
</feature>
<dbReference type="PANTHER" id="PTHR40465">
    <property type="entry name" value="CHROMOSOME 1, WHOLE GENOME SHOTGUN SEQUENCE"/>
    <property type="match status" value="1"/>
</dbReference>
<reference evidence="3" key="1">
    <citation type="journal article" date="2020" name="Nat. Commun.">
        <title>Large-scale genome sequencing of mycorrhizal fungi provides insights into the early evolution of symbiotic traits.</title>
        <authorList>
            <person name="Miyauchi S."/>
            <person name="Kiss E."/>
            <person name="Kuo A."/>
            <person name="Drula E."/>
            <person name="Kohler A."/>
            <person name="Sanchez-Garcia M."/>
            <person name="Morin E."/>
            <person name="Andreopoulos B."/>
            <person name="Barry K.W."/>
            <person name="Bonito G."/>
            <person name="Buee M."/>
            <person name="Carver A."/>
            <person name="Chen C."/>
            <person name="Cichocki N."/>
            <person name="Clum A."/>
            <person name="Culley D."/>
            <person name="Crous P.W."/>
            <person name="Fauchery L."/>
            <person name="Girlanda M."/>
            <person name="Hayes R.D."/>
            <person name="Keri Z."/>
            <person name="LaButti K."/>
            <person name="Lipzen A."/>
            <person name="Lombard V."/>
            <person name="Magnuson J."/>
            <person name="Maillard F."/>
            <person name="Murat C."/>
            <person name="Nolan M."/>
            <person name="Ohm R.A."/>
            <person name="Pangilinan J."/>
            <person name="Pereira M.F."/>
            <person name="Perotto S."/>
            <person name="Peter M."/>
            <person name="Pfister S."/>
            <person name="Riley R."/>
            <person name="Sitrit Y."/>
            <person name="Stielow J.B."/>
            <person name="Szollosi G."/>
            <person name="Zifcakova L."/>
            <person name="Stursova M."/>
            <person name="Spatafora J.W."/>
            <person name="Tedersoo L."/>
            <person name="Vaario L.M."/>
            <person name="Yamada A."/>
            <person name="Yan M."/>
            <person name="Wang P."/>
            <person name="Xu J."/>
            <person name="Bruns T."/>
            <person name="Baldrian P."/>
            <person name="Vilgalys R."/>
            <person name="Dunand C."/>
            <person name="Henrissat B."/>
            <person name="Grigoriev I.V."/>
            <person name="Hibbett D."/>
            <person name="Nagy L.G."/>
            <person name="Martin F.M."/>
        </authorList>
    </citation>
    <scope>NUCLEOTIDE SEQUENCE</scope>
    <source>
        <strain evidence="3">UP504</strain>
    </source>
</reference>
<keyword evidence="4" id="KW-1185">Reference proteome</keyword>
<dbReference type="EMBL" id="MU128991">
    <property type="protein sequence ID" value="KAF9512075.1"/>
    <property type="molecule type" value="Genomic_DNA"/>
</dbReference>
<organism evidence="3 4">
    <name type="scientific">Hydnum rufescens UP504</name>
    <dbReference type="NCBI Taxonomy" id="1448309"/>
    <lineage>
        <taxon>Eukaryota</taxon>
        <taxon>Fungi</taxon>
        <taxon>Dikarya</taxon>
        <taxon>Basidiomycota</taxon>
        <taxon>Agaricomycotina</taxon>
        <taxon>Agaricomycetes</taxon>
        <taxon>Cantharellales</taxon>
        <taxon>Hydnaceae</taxon>
        <taxon>Hydnum</taxon>
    </lineage>
</organism>
<protein>
    <recommendedName>
        <fullName evidence="2">DUF6534 domain-containing protein</fullName>
    </recommendedName>
</protein>
<sequence length="323" mass="35969">MSATQTNIFGGSFIGNHLTALCFGVLTIQTSSYYHAFPNDGRWVKLVVGFLWILEAFQLACVTQSLYSSFVTNYDNPLAHVAWNFTAFQISAVCASVTVQTFFAHRVYSLSSNLYLGVFVQVLVLVQFGFGAATSVASNIVPSYEILVKDWTWLVVSWMAMQAIADVVIAACMCLLLRRRRTGFQKTDSVINHMVLYTVSTGLVTSILSCILLGMFAKHGFDFSVFALCMPLAAFYSITVLAKYVPIICLIMLHNSILFWPCSLHTRKRLQATLDAPIPLKITSSSIKNRMAWNRGDHGDNLSVFLGQETPGYKDKYRQRGGE</sequence>
<evidence type="ECO:0000313" key="3">
    <source>
        <dbReference type="EMBL" id="KAF9512075.1"/>
    </source>
</evidence>
<dbReference type="PANTHER" id="PTHR40465:SF1">
    <property type="entry name" value="DUF6534 DOMAIN-CONTAINING PROTEIN"/>
    <property type="match status" value="1"/>
</dbReference>
<dbReference type="OrthoDB" id="2535105at2759"/>
<keyword evidence="1" id="KW-1133">Transmembrane helix</keyword>
<dbReference type="Proteomes" id="UP000886523">
    <property type="component" value="Unassembled WGS sequence"/>
</dbReference>
<dbReference type="AlphaFoldDB" id="A0A9P6AUB2"/>
<feature type="transmembrane region" description="Helical" evidence="1">
    <location>
        <begin position="196"/>
        <end position="217"/>
    </location>
</feature>
<evidence type="ECO:0000313" key="4">
    <source>
        <dbReference type="Proteomes" id="UP000886523"/>
    </source>
</evidence>
<keyword evidence="1" id="KW-0812">Transmembrane</keyword>
<proteinExistence type="predicted"/>
<accession>A0A9P6AUB2</accession>